<dbReference type="STRING" id="1227077.SAMN04515668_4722"/>
<name>A0A1I6BM94_HYMAR</name>
<evidence type="ECO:0000313" key="2">
    <source>
        <dbReference type="Proteomes" id="UP000199029"/>
    </source>
</evidence>
<dbReference type="AlphaFoldDB" id="A0A1I6BM94"/>
<dbReference type="RefSeq" id="WP_092678764.1">
    <property type="nucleotide sequence ID" value="NZ_FOXS01000010.1"/>
</dbReference>
<evidence type="ECO:0000313" key="1">
    <source>
        <dbReference type="EMBL" id="SFQ82040.1"/>
    </source>
</evidence>
<dbReference type="Proteomes" id="UP000199029">
    <property type="component" value="Unassembled WGS sequence"/>
</dbReference>
<gene>
    <name evidence="1" type="ORF">SAMN04515668_4722</name>
</gene>
<dbReference type="OrthoDB" id="1048418at2"/>
<sequence length="91" mass="10247">MVTLTEHLFTQVNAVLAEWNPIGVPDGPAQDEYQPYVAIVVETWNRSRDVEAALVWVYTQPLGYDINPAFSRATRRFASQLNQLLQAQEGA</sequence>
<accession>A0A1I6BM94</accession>
<dbReference type="EMBL" id="FOXS01000010">
    <property type="protein sequence ID" value="SFQ82040.1"/>
    <property type="molecule type" value="Genomic_DNA"/>
</dbReference>
<keyword evidence="2" id="KW-1185">Reference proteome</keyword>
<organism evidence="1 2">
    <name type="scientific">Hymenobacter arizonensis</name>
    <name type="common">Siccationidurans arizonensis</name>
    <dbReference type="NCBI Taxonomy" id="1227077"/>
    <lineage>
        <taxon>Bacteria</taxon>
        <taxon>Pseudomonadati</taxon>
        <taxon>Bacteroidota</taxon>
        <taxon>Cytophagia</taxon>
        <taxon>Cytophagales</taxon>
        <taxon>Hymenobacteraceae</taxon>
        <taxon>Hymenobacter</taxon>
    </lineage>
</organism>
<reference evidence="2" key="1">
    <citation type="submission" date="2016-10" db="EMBL/GenBank/DDBJ databases">
        <authorList>
            <person name="Varghese N."/>
            <person name="Submissions S."/>
        </authorList>
    </citation>
    <scope>NUCLEOTIDE SEQUENCE [LARGE SCALE GENOMIC DNA]</scope>
    <source>
        <strain evidence="2">OR362-8,ATCC BAA-1266,JCM 13504</strain>
    </source>
</reference>
<protein>
    <recommendedName>
        <fullName evidence="3">DUF1871 domain-containing protein</fullName>
    </recommendedName>
</protein>
<proteinExistence type="predicted"/>
<evidence type="ECO:0008006" key="3">
    <source>
        <dbReference type="Google" id="ProtNLM"/>
    </source>
</evidence>